<comment type="caution">
    <text evidence="2">The sequence shown here is derived from an EMBL/GenBank/DDBJ whole genome shotgun (WGS) entry which is preliminary data.</text>
</comment>
<sequence length="460" mass="53913">MIFKLILYQNVKYKQLIFIKYNIQSFLEGFIRKELSRQFVQYYLKFKLSFFNLASQLLLIPHTLSLTFGFNGKKSNNKKSFQITIERQMDSPKRTDSTDLQSDSQKVKKELNSYFLGVQQTSRVIRKYINTKTHGIQLYYQEFTPQFVDAQVIIVHGFGEHSGNFKQLTDCFLLNNFKVHLYDQRGFGFSGGIRSKSTIEEMHLDLETILEQVDKSVPLFIFCHALGAAIVISFCLMNPQFEIQGLICSSAQFRVPPRYGRIKMITLQMMAKICPDLQLNTYHNLSFASKNNHHIRKLATDRLINPFMSIQFALNVLLFQQYILPNANQFKIPILILHGKQDKIASHLDSVDFYMQIQSKEKTMKIFEQGFHEMHNDSEWPKMKTVISQWCQKMINKDVKINYLKEYNHGVIVQQYRSKIRLLISILLIIIRRKFSCLKASTKISLVIFIELLLRLFTSQ</sequence>
<dbReference type="EMBL" id="CAJJDM010000062">
    <property type="protein sequence ID" value="CAD8079242.1"/>
    <property type="molecule type" value="Genomic_DNA"/>
</dbReference>
<proteinExistence type="predicted"/>
<evidence type="ECO:0000259" key="1">
    <source>
        <dbReference type="Pfam" id="PF12146"/>
    </source>
</evidence>
<dbReference type="Pfam" id="PF12146">
    <property type="entry name" value="Hydrolase_4"/>
    <property type="match status" value="1"/>
</dbReference>
<accession>A0A8S1MJW5</accession>
<dbReference type="Proteomes" id="UP000688137">
    <property type="component" value="Unassembled WGS sequence"/>
</dbReference>
<dbReference type="PANTHER" id="PTHR11614">
    <property type="entry name" value="PHOSPHOLIPASE-RELATED"/>
    <property type="match status" value="1"/>
</dbReference>
<dbReference type="AlphaFoldDB" id="A0A8S1MJW5"/>
<gene>
    <name evidence="2" type="ORF">PPRIM_AZ9-3.1.T0610206</name>
</gene>
<feature type="domain" description="Serine aminopeptidase S33" evidence="1">
    <location>
        <begin position="149"/>
        <end position="379"/>
    </location>
</feature>
<evidence type="ECO:0000313" key="3">
    <source>
        <dbReference type="Proteomes" id="UP000688137"/>
    </source>
</evidence>
<dbReference type="FunFam" id="3.40.50.1820:FF:000117">
    <property type="entry name" value="Monoglyceride lipase, putative"/>
    <property type="match status" value="1"/>
</dbReference>
<protein>
    <recommendedName>
        <fullName evidence="1">Serine aminopeptidase S33 domain-containing protein</fullName>
    </recommendedName>
</protein>
<organism evidence="2 3">
    <name type="scientific">Paramecium primaurelia</name>
    <dbReference type="NCBI Taxonomy" id="5886"/>
    <lineage>
        <taxon>Eukaryota</taxon>
        <taxon>Sar</taxon>
        <taxon>Alveolata</taxon>
        <taxon>Ciliophora</taxon>
        <taxon>Intramacronucleata</taxon>
        <taxon>Oligohymenophorea</taxon>
        <taxon>Peniculida</taxon>
        <taxon>Parameciidae</taxon>
        <taxon>Paramecium</taxon>
    </lineage>
</organism>
<dbReference type="InterPro" id="IPR051044">
    <property type="entry name" value="MAG_DAG_Lipase"/>
</dbReference>
<reference evidence="2" key="1">
    <citation type="submission" date="2021-01" db="EMBL/GenBank/DDBJ databases">
        <authorList>
            <consortium name="Genoscope - CEA"/>
            <person name="William W."/>
        </authorList>
    </citation>
    <scope>NUCLEOTIDE SEQUENCE</scope>
</reference>
<name>A0A8S1MJW5_PARPR</name>
<dbReference type="InterPro" id="IPR022742">
    <property type="entry name" value="Hydrolase_4"/>
</dbReference>
<evidence type="ECO:0000313" key="2">
    <source>
        <dbReference type="EMBL" id="CAD8079242.1"/>
    </source>
</evidence>
<keyword evidence="3" id="KW-1185">Reference proteome</keyword>